<evidence type="ECO:0000313" key="4">
    <source>
        <dbReference type="Proteomes" id="UP000252167"/>
    </source>
</evidence>
<dbReference type="GO" id="GO:0003677">
    <property type="term" value="F:DNA binding"/>
    <property type="evidence" value="ECO:0007669"/>
    <property type="project" value="InterPro"/>
</dbReference>
<evidence type="ECO:0000259" key="2">
    <source>
        <dbReference type="PROSITE" id="PS50943"/>
    </source>
</evidence>
<name>A0A365YEW1_9MICC</name>
<dbReference type="Proteomes" id="UP000252167">
    <property type="component" value="Unassembled WGS sequence"/>
</dbReference>
<dbReference type="InterPro" id="IPR010982">
    <property type="entry name" value="Lambda_DNA-bd_dom_sf"/>
</dbReference>
<dbReference type="Gene3D" id="1.10.260.40">
    <property type="entry name" value="lambda repressor-like DNA-binding domains"/>
    <property type="match status" value="1"/>
</dbReference>
<proteinExistence type="predicted"/>
<dbReference type="SMART" id="SM00530">
    <property type="entry name" value="HTH_XRE"/>
    <property type="match status" value="1"/>
</dbReference>
<feature type="transmembrane region" description="Helical" evidence="1">
    <location>
        <begin position="125"/>
        <end position="150"/>
    </location>
</feature>
<protein>
    <submittedName>
        <fullName evidence="3">XRE family transcriptional regulator</fullName>
    </submittedName>
</protein>
<evidence type="ECO:0000313" key="3">
    <source>
        <dbReference type="EMBL" id="RBM01245.1"/>
    </source>
</evidence>
<keyword evidence="1" id="KW-0472">Membrane</keyword>
<sequence length="169" mass="18906">MASVNCMNESRISEIRRTVGWTQERLATESGVTVRTVQRLEAGQDASMDTLSRIAGALQVPVGDLFARVETPQFQASVDGLEYRVAQQQEKRDSYTKGVVLVYRGLGIAVLFATLILALTMDWGWYIWLAIPVYWGVGRLLLEALFRLALDPKLDERYPLSKADRGILG</sequence>
<dbReference type="EMBL" id="POAF01000004">
    <property type="protein sequence ID" value="RBM01245.1"/>
    <property type="molecule type" value="Genomic_DNA"/>
</dbReference>
<dbReference type="SUPFAM" id="SSF47413">
    <property type="entry name" value="lambda repressor-like DNA-binding domains"/>
    <property type="match status" value="1"/>
</dbReference>
<evidence type="ECO:0000256" key="1">
    <source>
        <dbReference type="SAM" id="Phobius"/>
    </source>
</evidence>
<feature type="domain" description="HTH cro/C1-type" evidence="2">
    <location>
        <begin position="12"/>
        <end position="65"/>
    </location>
</feature>
<comment type="caution">
    <text evidence="3">The sequence shown here is derived from an EMBL/GenBank/DDBJ whole genome shotgun (WGS) entry which is preliminary data.</text>
</comment>
<keyword evidence="1" id="KW-1133">Transmembrane helix</keyword>
<dbReference type="Pfam" id="PF01381">
    <property type="entry name" value="HTH_3"/>
    <property type="match status" value="1"/>
</dbReference>
<keyword evidence="4" id="KW-1185">Reference proteome</keyword>
<feature type="transmembrane region" description="Helical" evidence="1">
    <location>
        <begin position="101"/>
        <end position="119"/>
    </location>
</feature>
<dbReference type="InterPro" id="IPR001387">
    <property type="entry name" value="Cro/C1-type_HTH"/>
</dbReference>
<dbReference type="PROSITE" id="PS50943">
    <property type="entry name" value="HTH_CROC1"/>
    <property type="match status" value="1"/>
</dbReference>
<dbReference type="AlphaFoldDB" id="A0A365YEW1"/>
<gene>
    <name evidence="3" type="ORF">C1H84_09830</name>
</gene>
<organism evidence="3 4">
    <name type="scientific">Glutamicibacter soli</name>
    <dbReference type="NCBI Taxonomy" id="453836"/>
    <lineage>
        <taxon>Bacteria</taxon>
        <taxon>Bacillati</taxon>
        <taxon>Actinomycetota</taxon>
        <taxon>Actinomycetes</taxon>
        <taxon>Micrococcales</taxon>
        <taxon>Micrococcaceae</taxon>
        <taxon>Glutamicibacter</taxon>
    </lineage>
</organism>
<accession>A0A365YEW1</accession>
<reference evidence="3 4" key="1">
    <citation type="submission" date="2018-01" db="EMBL/GenBank/DDBJ databases">
        <title>Glutamicibacter soli strain NHPC-3 Whole genome sequence and assembly.</title>
        <authorList>
            <person name="Choudhury P."/>
            <person name="Gupta D."/>
            <person name="Sengupta K."/>
            <person name="Jawed A."/>
            <person name="Sultana N."/>
            <person name="Saha P."/>
        </authorList>
    </citation>
    <scope>NUCLEOTIDE SEQUENCE [LARGE SCALE GENOMIC DNA]</scope>
    <source>
        <strain evidence="3 4">NHPC-3</strain>
    </source>
</reference>
<dbReference type="CDD" id="cd00093">
    <property type="entry name" value="HTH_XRE"/>
    <property type="match status" value="1"/>
</dbReference>
<keyword evidence="1" id="KW-0812">Transmembrane</keyword>